<dbReference type="PANTHER" id="PTHR48071:SF15">
    <property type="entry name" value="SRCR DOMAIN-CONTAINING PROTEIN"/>
    <property type="match status" value="1"/>
</dbReference>
<evidence type="ECO:0000256" key="9">
    <source>
        <dbReference type="ARBA" id="ARBA00023157"/>
    </source>
</evidence>
<evidence type="ECO:0000313" key="16">
    <source>
        <dbReference type="Proteomes" id="UP001591681"/>
    </source>
</evidence>
<evidence type="ECO:0000256" key="2">
    <source>
        <dbReference type="ARBA" id="ARBA00004613"/>
    </source>
</evidence>
<keyword evidence="5" id="KW-0732">Signal</keyword>
<keyword evidence="9 11" id="KW-1015">Disulfide bond</keyword>
<accession>A0ABD1J1Z6</accession>
<dbReference type="PROSITE" id="PS00420">
    <property type="entry name" value="SRCR_1"/>
    <property type="match status" value="1"/>
</dbReference>
<dbReference type="InterPro" id="IPR001190">
    <property type="entry name" value="SRCR"/>
</dbReference>
<evidence type="ECO:0000256" key="4">
    <source>
        <dbReference type="ARBA" id="ARBA00022692"/>
    </source>
</evidence>
<proteinExistence type="predicted"/>
<reference evidence="15 16" key="1">
    <citation type="submission" date="2024-09" db="EMBL/GenBank/DDBJ databases">
        <title>A chromosome-level genome assembly of Gray's grenadier anchovy, Coilia grayii.</title>
        <authorList>
            <person name="Fu Z."/>
        </authorList>
    </citation>
    <scope>NUCLEOTIDE SEQUENCE [LARGE SCALE GENOMIC DNA]</scope>
    <source>
        <strain evidence="15">G4</strain>
        <tissue evidence="15">Muscle</tissue>
    </source>
</reference>
<feature type="compositionally biased region" description="Acidic residues" evidence="12">
    <location>
        <begin position="619"/>
        <end position="632"/>
    </location>
</feature>
<keyword evidence="8 13" id="KW-0472">Membrane</keyword>
<feature type="domain" description="SRCR" evidence="14">
    <location>
        <begin position="114"/>
        <end position="214"/>
    </location>
</feature>
<dbReference type="SUPFAM" id="SSF56487">
    <property type="entry name" value="SRCR-like"/>
    <property type="match status" value="2"/>
</dbReference>
<dbReference type="GO" id="GO:0016020">
    <property type="term" value="C:membrane"/>
    <property type="evidence" value="ECO:0007669"/>
    <property type="project" value="UniProtKB-SubCell"/>
</dbReference>
<dbReference type="InterPro" id="IPR036772">
    <property type="entry name" value="SRCR-like_dom_sf"/>
</dbReference>
<evidence type="ECO:0000256" key="11">
    <source>
        <dbReference type="PROSITE-ProRule" id="PRU00196"/>
    </source>
</evidence>
<feature type="disulfide bond" evidence="11">
    <location>
        <begin position="152"/>
        <end position="213"/>
    </location>
</feature>
<gene>
    <name evidence="15" type="ORF">ACEWY4_023716</name>
</gene>
<evidence type="ECO:0000256" key="1">
    <source>
        <dbReference type="ARBA" id="ARBA00004167"/>
    </source>
</evidence>
<comment type="caution">
    <text evidence="11">Lacks conserved residue(s) required for the propagation of feature annotation.</text>
</comment>
<feature type="disulfide bond" evidence="11">
    <location>
        <begin position="139"/>
        <end position="203"/>
    </location>
</feature>
<keyword evidence="16" id="KW-1185">Reference proteome</keyword>
<dbReference type="Proteomes" id="UP001591681">
    <property type="component" value="Unassembled WGS sequence"/>
</dbReference>
<dbReference type="Pfam" id="PF00530">
    <property type="entry name" value="SRCR"/>
    <property type="match status" value="2"/>
</dbReference>
<evidence type="ECO:0000256" key="7">
    <source>
        <dbReference type="ARBA" id="ARBA00022989"/>
    </source>
</evidence>
<keyword evidence="6" id="KW-0677">Repeat</keyword>
<name>A0ABD1J1Z6_9TELE</name>
<evidence type="ECO:0000313" key="15">
    <source>
        <dbReference type="EMBL" id="KAL2079923.1"/>
    </source>
</evidence>
<feature type="disulfide bond" evidence="11">
    <location>
        <begin position="184"/>
        <end position="194"/>
    </location>
</feature>
<dbReference type="AlphaFoldDB" id="A0ABD1J1Z6"/>
<evidence type="ECO:0000256" key="5">
    <source>
        <dbReference type="ARBA" id="ARBA00022729"/>
    </source>
</evidence>
<protein>
    <recommendedName>
        <fullName evidence="14">SRCR domain-containing protein</fullName>
    </recommendedName>
</protein>
<dbReference type="PROSITE" id="PS50287">
    <property type="entry name" value="SRCR_2"/>
    <property type="match status" value="2"/>
</dbReference>
<dbReference type="FunFam" id="3.10.250.10:FF:000002">
    <property type="entry name" value="Scavenger receptor cysteine-rich type 1 protein M130"/>
    <property type="match status" value="1"/>
</dbReference>
<comment type="caution">
    <text evidence="15">The sequence shown here is derived from an EMBL/GenBank/DDBJ whole genome shotgun (WGS) entry which is preliminary data.</text>
</comment>
<evidence type="ECO:0000259" key="14">
    <source>
        <dbReference type="PROSITE" id="PS50287"/>
    </source>
</evidence>
<evidence type="ECO:0000256" key="3">
    <source>
        <dbReference type="ARBA" id="ARBA00022525"/>
    </source>
</evidence>
<evidence type="ECO:0000256" key="6">
    <source>
        <dbReference type="ARBA" id="ARBA00022737"/>
    </source>
</evidence>
<keyword evidence="3" id="KW-0964">Secreted</keyword>
<keyword evidence="10" id="KW-0325">Glycoprotein</keyword>
<evidence type="ECO:0000256" key="10">
    <source>
        <dbReference type="ARBA" id="ARBA00023180"/>
    </source>
</evidence>
<dbReference type="PANTHER" id="PTHR48071">
    <property type="entry name" value="SRCR DOMAIN-CONTAINING PROTEIN"/>
    <property type="match status" value="1"/>
</dbReference>
<sequence>MNINVKYMHFLSLMPIPARVRVTLLKDTCTWTLQNDTGSKVVLTQELRLRMVEQVCQSLDCGGVDHIIEKVAPPNSTCLSQCRQVDHTALGNCSTVVSSNCKVLSNVYCEHNKARLVGGGHRCGGRVELWHNQQWGTVCDDNWDLSDANVVCAQLGCGFAVMVTGQNGRFGPGSGSILLDELNCTGHEGNLWECPAQRGTDDCGHKEDAGVICSEFKDVRLTGGLDRCSGRVEIHRNGTWGTVCEDCFEKDEAAIVCSMLNCGKAVQFTAFSPPFPPFAHGNGTKWFYTCRSSQPPPLWDCKEFANDRIRCQGSKAAGLICECKCSAVYNVIYCRMQVISAFGVSPSMSTAFVSVTTSRPPLQLSPLLLASVGLSAALLIALVSNIIICWRHRRQDELVIHQKSRQLQSAGERHQNDYRDSINLVNIASSNYEADNTDQAAELSPRMPQYYPQSSMDSTLSGDTDMDSSLSMELTYPLSTFRNSRKYGSVRKPPHAAVSHMSSLTEEACNPVEDPAKVHAGNCSSSLVPNHEPIRTSYAGTASVDSFDTSSTSSGECYENTGPSTADLPDSEEPVYDQTDDHFLSQRGNHAGNHRDLLPEDLTCGQEDSPIYSPVSMEPPDEEQDSDCDYDDVANYMQ</sequence>
<evidence type="ECO:0000256" key="8">
    <source>
        <dbReference type="ARBA" id="ARBA00023136"/>
    </source>
</evidence>
<feature type="region of interest" description="Disordered" evidence="12">
    <location>
        <begin position="543"/>
        <end position="638"/>
    </location>
</feature>
<dbReference type="FunFam" id="3.10.250.10:FF:000016">
    <property type="entry name" value="Scavenger receptor cysteine-rich protein type 12"/>
    <property type="match status" value="1"/>
</dbReference>
<feature type="compositionally biased region" description="Polar residues" evidence="12">
    <location>
        <begin position="451"/>
        <end position="467"/>
    </location>
</feature>
<dbReference type="Gene3D" id="3.10.250.10">
    <property type="entry name" value="SRCR-like domain"/>
    <property type="match status" value="2"/>
</dbReference>
<keyword evidence="4 13" id="KW-0812">Transmembrane</keyword>
<keyword evidence="7 13" id="KW-1133">Transmembrane helix</keyword>
<evidence type="ECO:0000256" key="12">
    <source>
        <dbReference type="SAM" id="MobiDB-lite"/>
    </source>
</evidence>
<dbReference type="EMBL" id="JBHFQA010000021">
    <property type="protein sequence ID" value="KAL2079923.1"/>
    <property type="molecule type" value="Genomic_DNA"/>
</dbReference>
<evidence type="ECO:0000256" key="13">
    <source>
        <dbReference type="SAM" id="Phobius"/>
    </source>
</evidence>
<feature type="region of interest" description="Disordered" evidence="12">
    <location>
        <begin position="444"/>
        <end position="467"/>
    </location>
</feature>
<dbReference type="SMART" id="SM00202">
    <property type="entry name" value="SR"/>
    <property type="match status" value="2"/>
</dbReference>
<feature type="transmembrane region" description="Helical" evidence="13">
    <location>
        <begin position="367"/>
        <end position="390"/>
    </location>
</feature>
<comment type="subcellular location">
    <subcellularLocation>
        <location evidence="1">Membrane</location>
        <topology evidence="1">Single-pass membrane protein</topology>
    </subcellularLocation>
    <subcellularLocation>
        <location evidence="2">Secreted</location>
    </subcellularLocation>
</comment>
<dbReference type="PRINTS" id="PR00258">
    <property type="entry name" value="SPERACTRCPTR"/>
</dbReference>
<organism evidence="15 16">
    <name type="scientific">Coilia grayii</name>
    <name type="common">Gray's grenadier anchovy</name>
    <dbReference type="NCBI Taxonomy" id="363190"/>
    <lineage>
        <taxon>Eukaryota</taxon>
        <taxon>Metazoa</taxon>
        <taxon>Chordata</taxon>
        <taxon>Craniata</taxon>
        <taxon>Vertebrata</taxon>
        <taxon>Euteleostomi</taxon>
        <taxon>Actinopterygii</taxon>
        <taxon>Neopterygii</taxon>
        <taxon>Teleostei</taxon>
        <taxon>Clupei</taxon>
        <taxon>Clupeiformes</taxon>
        <taxon>Clupeoidei</taxon>
        <taxon>Engraulidae</taxon>
        <taxon>Coilinae</taxon>
        <taxon>Coilia</taxon>
    </lineage>
</organism>
<feature type="compositionally biased region" description="Low complexity" evidence="12">
    <location>
        <begin position="543"/>
        <end position="554"/>
    </location>
</feature>
<feature type="domain" description="SRCR" evidence="14">
    <location>
        <begin position="219"/>
        <end position="322"/>
    </location>
</feature>